<dbReference type="HOGENOM" id="CLU_1832960_0_0_11"/>
<organism evidence="7 8">
    <name type="scientific">Mycolicibacterium chubuense (strain NBB4)</name>
    <name type="common">Mycobacterium chubuense</name>
    <dbReference type="NCBI Taxonomy" id="710421"/>
    <lineage>
        <taxon>Bacteria</taxon>
        <taxon>Bacillati</taxon>
        <taxon>Actinomycetota</taxon>
        <taxon>Actinomycetes</taxon>
        <taxon>Mycobacteriales</taxon>
        <taxon>Mycobacteriaceae</taxon>
        <taxon>Mycolicibacterium</taxon>
    </lineage>
</organism>
<dbReference type="EMBL" id="CP003053">
    <property type="protein sequence ID" value="AFM15914.1"/>
    <property type="molecule type" value="Genomic_DNA"/>
</dbReference>
<feature type="chain" id="PRO_5003686773" evidence="6">
    <location>
        <begin position="19"/>
        <end position="142"/>
    </location>
</feature>
<evidence type="ECO:0000256" key="6">
    <source>
        <dbReference type="SAM" id="SignalP"/>
    </source>
</evidence>
<evidence type="ECO:0000256" key="4">
    <source>
        <dbReference type="ARBA" id="ARBA00023139"/>
    </source>
</evidence>
<name>I4BF57_MYCCN</name>
<dbReference type="Proteomes" id="UP000006057">
    <property type="component" value="Chromosome"/>
</dbReference>
<dbReference type="OrthoDB" id="4622857at2"/>
<evidence type="ECO:0000313" key="7">
    <source>
        <dbReference type="EMBL" id="AFM15914.1"/>
    </source>
</evidence>
<dbReference type="AlphaFoldDB" id="I4BF57"/>
<dbReference type="PATRIC" id="fig|710421.3.peg.1114"/>
<dbReference type="Pfam" id="PF05481">
    <property type="entry name" value="Myco_19_kDa"/>
    <property type="match status" value="1"/>
</dbReference>
<reference evidence="7 8" key="1">
    <citation type="submission" date="2012-06" db="EMBL/GenBank/DDBJ databases">
        <title>Complete sequence of chromosome of Mycobacterium chubuense NBB4.</title>
        <authorList>
            <consortium name="US DOE Joint Genome Institute"/>
            <person name="Lucas S."/>
            <person name="Han J."/>
            <person name="Lapidus A."/>
            <person name="Cheng J.-F."/>
            <person name="Goodwin L."/>
            <person name="Pitluck S."/>
            <person name="Peters L."/>
            <person name="Mikhailova N."/>
            <person name="Teshima H."/>
            <person name="Detter J.C."/>
            <person name="Han C."/>
            <person name="Tapia R."/>
            <person name="Land M."/>
            <person name="Hauser L."/>
            <person name="Kyrpides N."/>
            <person name="Ivanova N."/>
            <person name="Pagani I."/>
            <person name="Mattes T."/>
            <person name="Holmes A."/>
            <person name="Rutledge P."/>
            <person name="Paulsen I."/>
            <person name="Coleman N."/>
            <person name="Woyke T."/>
        </authorList>
    </citation>
    <scope>NUCLEOTIDE SEQUENCE [LARGE SCALE GENOMIC DNA]</scope>
    <source>
        <strain evidence="7 8">NBB4</strain>
    </source>
</reference>
<keyword evidence="2 6" id="KW-0732">Signal</keyword>
<dbReference type="GO" id="GO:0016020">
    <property type="term" value="C:membrane"/>
    <property type="evidence" value="ECO:0007669"/>
    <property type="project" value="InterPro"/>
</dbReference>
<evidence type="ECO:0000256" key="2">
    <source>
        <dbReference type="ARBA" id="ARBA00022729"/>
    </source>
</evidence>
<evidence type="ECO:0000256" key="1">
    <source>
        <dbReference type="ARBA" id="ARBA00022475"/>
    </source>
</evidence>
<keyword evidence="3" id="KW-0472">Membrane</keyword>
<dbReference type="RefSeq" id="WP_014814397.1">
    <property type="nucleotide sequence ID" value="NC_018027.1"/>
</dbReference>
<proteinExistence type="predicted"/>
<evidence type="ECO:0000256" key="3">
    <source>
        <dbReference type="ARBA" id="ARBA00023136"/>
    </source>
</evidence>
<dbReference type="InterPro" id="IPR008691">
    <property type="entry name" value="LpqH"/>
</dbReference>
<protein>
    <submittedName>
        <fullName evidence="7">Conserved lipoprotein/antigen</fullName>
    </submittedName>
</protein>
<feature type="signal peptide" evidence="6">
    <location>
        <begin position="1"/>
        <end position="18"/>
    </location>
</feature>
<evidence type="ECO:0000313" key="8">
    <source>
        <dbReference type="Proteomes" id="UP000006057"/>
    </source>
</evidence>
<keyword evidence="4" id="KW-0564">Palmitate</keyword>
<keyword evidence="8" id="KW-1185">Reference proteome</keyword>
<dbReference type="KEGG" id="mcb:Mycch_1106"/>
<dbReference type="STRING" id="710421.Mycch_1106"/>
<accession>I4BF57</accession>
<dbReference type="PROSITE" id="PS51257">
    <property type="entry name" value="PROKAR_LIPOPROTEIN"/>
    <property type="match status" value="1"/>
</dbReference>
<sequence precursor="true">MTIPSVRRAMIVPAVALAAGCGLTGSPPDEPPVESGHIALAGTTRQTQSVSCTQIAWDMTIQAVAAPGRAHALLQLGGRQPVVKTVDIRNIDGSSGVAGFDFGTAKATADGTTYTITGTAVGSDPAEPGRSRTMPFEIKAPC</sequence>
<keyword evidence="5 7" id="KW-0449">Lipoprotein</keyword>
<gene>
    <name evidence="7" type="ordered locus">Mycch_1106</name>
</gene>
<dbReference type="eggNOG" id="ENOG50329Z5">
    <property type="taxonomic scope" value="Bacteria"/>
</dbReference>
<evidence type="ECO:0000256" key="5">
    <source>
        <dbReference type="ARBA" id="ARBA00023288"/>
    </source>
</evidence>
<keyword evidence="1" id="KW-1003">Cell membrane</keyword>